<dbReference type="Proteomes" id="UP000751190">
    <property type="component" value="Unassembled WGS sequence"/>
</dbReference>
<feature type="signal peptide" evidence="2">
    <location>
        <begin position="1"/>
        <end position="26"/>
    </location>
</feature>
<sequence>MAMAGGAESWVARALAWAWWLLRWLGQPPPLSRRADTHTATVVASDGEPIGCLLLDGCNLPLSLRAGEQPSLVSRAGGRDEDWSALLAAVAGAPPRPFAAARVLFDGHSGAGRLLGEQHVQLSAAVEVSATHAGRFADDVLVDLVTTRAREHAASCADAPTTARDALASLDGAGAGSPADARHGQKSTVTRSARADVWFVVRRVGGGERAYARLWRRLGLTRTEACASLLPLSASLRAQARVDARELGASASRFVAVSARSRRQLHTVVATNDVLLARRVCDAGGAALTWRQLRALCTPPAALGGGR</sequence>
<feature type="compositionally biased region" description="Low complexity" evidence="1">
    <location>
        <begin position="169"/>
        <end position="179"/>
    </location>
</feature>
<protein>
    <submittedName>
        <fullName evidence="3">Uncharacterized protein</fullName>
    </submittedName>
</protein>
<evidence type="ECO:0000313" key="3">
    <source>
        <dbReference type="EMBL" id="KAG8465320.1"/>
    </source>
</evidence>
<evidence type="ECO:0000256" key="2">
    <source>
        <dbReference type="SAM" id="SignalP"/>
    </source>
</evidence>
<comment type="caution">
    <text evidence="3">The sequence shown here is derived from an EMBL/GenBank/DDBJ whole genome shotgun (WGS) entry which is preliminary data.</text>
</comment>
<evidence type="ECO:0000313" key="4">
    <source>
        <dbReference type="Proteomes" id="UP000751190"/>
    </source>
</evidence>
<keyword evidence="4" id="KW-1185">Reference proteome</keyword>
<keyword evidence="2" id="KW-0732">Signal</keyword>
<dbReference type="AlphaFoldDB" id="A0A8J6CD00"/>
<evidence type="ECO:0000256" key="1">
    <source>
        <dbReference type="SAM" id="MobiDB-lite"/>
    </source>
</evidence>
<organism evidence="3 4">
    <name type="scientific">Diacronema lutheri</name>
    <name type="common">Unicellular marine alga</name>
    <name type="synonym">Monochrysis lutheri</name>
    <dbReference type="NCBI Taxonomy" id="2081491"/>
    <lineage>
        <taxon>Eukaryota</taxon>
        <taxon>Haptista</taxon>
        <taxon>Haptophyta</taxon>
        <taxon>Pavlovophyceae</taxon>
        <taxon>Pavlovales</taxon>
        <taxon>Pavlovaceae</taxon>
        <taxon>Diacronema</taxon>
    </lineage>
</organism>
<feature type="region of interest" description="Disordered" evidence="1">
    <location>
        <begin position="169"/>
        <end position="188"/>
    </location>
</feature>
<accession>A0A8J6CD00</accession>
<name>A0A8J6CD00_DIALT</name>
<feature type="chain" id="PRO_5035291785" evidence="2">
    <location>
        <begin position="27"/>
        <end position="307"/>
    </location>
</feature>
<gene>
    <name evidence="3" type="ORF">KFE25_002627</name>
</gene>
<reference evidence="3" key="1">
    <citation type="submission" date="2021-05" db="EMBL/GenBank/DDBJ databases">
        <title>The genome of the haptophyte Pavlova lutheri (Diacronema luteri, Pavlovales) - a model for lipid biosynthesis in eukaryotic algae.</title>
        <authorList>
            <person name="Hulatt C.J."/>
            <person name="Posewitz M.C."/>
        </authorList>
    </citation>
    <scope>NUCLEOTIDE SEQUENCE</scope>
    <source>
        <strain evidence="3">NIVA-4/92</strain>
    </source>
</reference>
<dbReference type="EMBL" id="JAGTXO010000010">
    <property type="protein sequence ID" value="KAG8465320.1"/>
    <property type="molecule type" value="Genomic_DNA"/>
</dbReference>
<proteinExistence type="predicted"/>
<dbReference type="OrthoDB" id="10560376at2759"/>